<evidence type="ECO:0000313" key="2">
    <source>
        <dbReference type="EMBL" id="KAJ6742771.1"/>
    </source>
</evidence>
<keyword evidence="3" id="KW-1185">Reference proteome</keyword>
<dbReference type="AlphaFoldDB" id="A0A9Q0V5Z1"/>
<evidence type="ECO:0000313" key="3">
    <source>
        <dbReference type="Proteomes" id="UP001151529"/>
    </source>
</evidence>
<proteinExistence type="predicted"/>
<organism evidence="2 3">
    <name type="scientific">Salix viminalis</name>
    <name type="common">Common osier</name>
    <name type="synonym">Basket willow</name>
    <dbReference type="NCBI Taxonomy" id="40686"/>
    <lineage>
        <taxon>Eukaryota</taxon>
        <taxon>Viridiplantae</taxon>
        <taxon>Streptophyta</taxon>
        <taxon>Embryophyta</taxon>
        <taxon>Tracheophyta</taxon>
        <taxon>Spermatophyta</taxon>
        <taxon>Magnoliopsida</taxon>
        <taxon>eudicotyledons</taxon>
        <taxon>Gunneridae</taxon>
        <taxon>Pentapetalae</taxon>
        <taxon>rosids</taxon>
        <taxon>fabids</taxon>
        <taxon>Malpighiales</taxon>
        <taxon>Salicaceae</taxon>
        <taxon>Saliceae</taxon>
        <taxon>Salix</taxon>
    </lineage>
</organism>
<accession>A0A9Q0V5Z1</accession>
<feature type="region of interest" description="Disordered" evidence="1">
    <location>
        <begin position="35"/>
        <end position="56"/>
    </location>
</feature>
<sequence length="362" mass="40462">MAIENELPLRCAQRAAVSRARIERDCTSSRAGACDEVQPAMGSSPSPSGSRTGGTGRRIKAAGIAAGQWHPSKRPGASIILKPCQKLSHDLERKMPCFKITMDLKSFRLRFRLDADQAGGRANYDPDGFAAPAGLVSESTGTLRWEDWCKGLCTAHISSPRTLQASFEILEATWNLSGFRKSSRLFTVAFQGSWSAGFSSWCATLTVQCRGCQMPRGRCLASTLILFSKHNIPLASMLCTTEIHQESHMIEQIEGGAEEEMYDDSSRTERCLGIGSARKGNAGLFCWTRFKVHCGQTRTRAQDRDWFGVSTWLTWARGRLWRVAPREATHDFMEQRRHGKRLSFLTLVPVSLWWLQPFDYFG</sequence>
<evidence type="ECO:0000256" key="1">
    <source>
        <dbReference type="SAM" id="MobiDB-lite"/>
    </source>
</evidence>
<comment type="caution">
    <text evidence="2">The sequence shown here is derived from an EMBL/GenBank/DDBJ whole genome shotgun (WGS) entry which is preliminary data.</text>
</comment>
<reference evidence="2" key="2">
    <citation type="journal article" date="2023" name="Int. J. Mol. Sci.">
        <title>De Novo Assembly and Annotation of 11 Diverse Shrub Willow (Salix) Genomes Reveals Novel Gene Organization in Sex-Linked Regions.</title>
        <authorList>
            <person name="Hyden B."/>
            <person name="Feng K."/>
            <person name="Yates T.B."/>
            <person name="Jawdy S."/>
            <person name="Cereghino C."/>
            <person name="Smart L.B."/>
            <person name="Muchero W."/>
        </authorList>
    </citation>
    <scope>NUCLEOTIDE SEQUENCE [LARGE SCALE GENOMIC DNA]</scope>
    <source>
        <tissue evidence="2">Shoot tip</tissue>
    </source>
</reference>
<name>A0A9Q0V5Z1_SALVM</name>
<gene>
    <name evidence="2" type="ORF">OIU85_016818</name>
</gene>
<protein>
    <submittedName>
        <fullName evidence="2">Uncharacterized protein</fullName>
    </submittedName>
</protein>
<dbReference type="EMBL" id="JAPFFL010000002">
    <property type="protein sequence ID" value="KAJ6742771.1"/>
    <property type="molecule type" value="Genomic_DNA"/>
</dbReference>
<dbReference type="Proteomes" id="UP001151529">
    <property type="component" value="Chromosome 6"/>
</dbReference>
<reference evidence="2" key="1">
    <citation type="submission" date="2022-11" db="EMBL/GenBank/DDBJ databases">
        <authorList>
            <person name="Hyden B.L."/>
            <person name="Feng K."/>
            <person name="Yates T."/>
            <person name="Jawdy S."/>
            <person name="Smart L.B."/>
            <person name="Muchero W."/>
        </authorList>
    </citation>
    <scope>NUCLEOTIDE SEQUENCE</scope>
    <source>
        <tissue evidence="2">Shoot tip</tissue>
    </source>
</reference>